<keyword evidence="3" id="KW-1185">Reference proteome</keyword>
<dbReference type="RefSeq" id="WP_139798125.1">
    <property type="nucleotide sequence ID" value="NZ_FWXR01000001.1"/>
</dbReference>
<protein>
    <submittedName>
        <fullName evidence="2">Uncharacterized protein</fullName>
    </submittedName>
</protein>
<evidence type="ECO:0000313" key="3">
    <source>
        <dbReference type="Proteomes" id="UP000192656"/>
    </source>
</evidence>
<organism evidence="2 3">
    <name type="scientific">Fulvimarina manganoxydans</name>
    <dbReference type="NCBI Taxonomy" id="937218"/>
    <lineage>
        <taxon>Bacteria</taxon>
        <taxon>Pseudomonadati</taxon>
        <taxon>Pseudomonadota</taxon>
        <taxon>Alphaproteobacteria</taxon>
        <taxon>Hyphomicrobiales</taxon>
        <taxon>Aurantimonadaceae</taxon>
        <taxon>Fulvimarina</taxon>
    </lineage>
</organism>
<feature type="compositionally biased region" description="Basic residues" evidence="1">
    <location>
        <begin position="1"/>
        <end position="11"/>
    </location>
</feature>
<evidence type="ECO:0000313" key="2">
    <source>
        <dbReference type="EMBL" id="SMC32292.1"/>
    </source>
</evidence>
<dbReference type="STRING" id="937218.SAMN06297251_10113"/>
<reference evidence="2 3" key="1">
    <citation type="submission" date="2017-04" db="EMBL/GenBank/DDBJ databases">
        <authorList>
            <person name="Afonso C.L."/>
            <person name="Miller P.J."/>
            <person name="Scott M.A."/>
            <person name="Spackman E."/>
            <person name="Goraichik I."/>
            <person name="Dimitrov K.M."/>
            <person name="Suarez D.L."/>
            <person name="Swayne D.E."/>
        </authorList>
    </citation>
    <scope>NUCLEOTIDE SEQUENCE [LARGE SCALE GENOMIC DNA]</scope>
    <source>
        <strain evidence="2 3">CGMCC 1.10972</strain>
    </source>
</reference>
<name>A0A1W1Y7Z5_9HYPH</name>
<accession>A0A1W1Y7Z5</accession>
<feature type="region of interest" description="Disordered" evidence="1">
    <location>
        <begin position="1"/>
        <end position="22"/>
    </location>
</feature>
<sequence length="89" mass="9980">MSRRARPRRPLGRLDEKADNTSTHMRTIIQMAILELPPDLLQRISAGRPKISPQDYDAARREIAEHLVVRIRAIVQCEYGRPGAAGGHG</sequence>
<proteinExistence type="predicted"/>
<dbReference type="AlphaFoldDB" id="A0A1W1Y7Z5"/>
<dbReference type="OrthoDB" id="7918607at2"/>
<evidence type="ECO:0000256" key="1">
    <source>
        <dbReference type="SAM" id="MobiDB-lite"/>
    </source>
</evidence>
<dbReference type="Proteomes" id="UP000192656">
    <property type="component" value="Unassembled WGS sequence"/>
</dbReference>
<dbReference type="EMBL" id="FWXR01000001">
    <property type="protein sequence ID" value="SMC32292.1"/>
    <property type="molecule type" value="Genomic_DNA"/>
</dbReference>
<gene>
    <name evidence="2" type="ORF">SAMN06297251_10113</name>
</gene>